<evidence type="ECO:0000256" key="3">
    <source>
        <dbReference type="ARBA" id="ARBA00022692"/>
    </source>
</evidence>
<feature type="transmembrane region" description="Helical" evidence="6">
    <location>
        <begin position="126"/>
        <end position="145"/>
    </location>
</feature>
<sequence>MIKEQSKLKTSLKKVTGKQGFKGFASVLIAILIGIFVGFFIMLITNPGQSFEGLGVLLQGFATDAAGTTTGFGKMLHISMPIIFTGLAIAFSYQSGLFNIGASGQFTMGIMMATVIGLKGGSLGGAQWLVAIILSMIVGFIWGAIPGILKAQFNVNEVITGIMLNYIGMYLTNSIISIKNGFVDTRQNATYYIPKQALTPSLGLDKAFPYSGLNMGFIIALVAIAIVWLVLNKTVFGYELKNVGANKNAAKYAGIKEKRKVIFTVAISGMLAALGGALYMLSAGTYVGSTRYTPDSVIRQEGFNGIAVAFLALNNPIGILFTSLFMSSLTIAGDQLQHTGYSKEIITVITAAILYISAFSATIGKFLIGLIEKRRETYKERLEIVASKSDLKSKESILYLEQTLNKKVFKTTDLEKLSSIEEEKLLKKLNRFIKFNDFPEEYDVERLETVLKERIASKNFKDYPEDILQISTYNLLAKLEKENYRKRNLIEERQIDLEEASELETITALFNEKVFGEKDPETLKSLTQEELNGKIEGFLNTGNIPYELDKERVKELLTSYIKLPEKDFINYDKEILKLTYPEMGVELHQRKRNEKIRLFFNRFKIQVRKEKEGEE</sequence>
<evidence type="ECO:0000313" key="8">
    <source>
        <dbReference type="Proteomes" id="UP000323594"/>
    </source>
</evidence>
<name>A0AAE6M8R2_TREPH</name>
<feature type="transmembrane region" description="Helical" evidence="6">
    <location>
        <begin position="100"/>
        <end position="120"/>
    </location>
</feature>
<dbReference type="GO" id="GO:0005886">
    <property type="term" value="C:plasma membrane"/>
    <property type="evidence" value="ECO:0007669"/>
    <property type="project" value="UniProtKB-SubCell"/>
</dbReference>
<dbReference type="CDD" id="cd06580">
    <property type="entry name" value="TM_PBP1_transp_TpRbsC_like"/>
    <property type="match status" value="1"/>
</dbReference>
<dbReference type="PANTHER" id="PTHR47089">
    <property type="entry name" value="ABC TRANSPORTER, PERMEASE PROTEIN"/>
    <property type="match status" value="1"/>
</dbReference>
<evidence type="ECO:0000256" key="1">
    <source>
        <dbReference type="ARBA" id="ARBA00004651"/>
    </source>
</evidence>
<dbReference type="EMBL" id="CP042817">
    <property type="protein sequence ID" value="QEJ98729.1"/>
    <property type="molecule type" value="Genomic_DNA"/>
</dbReference>
<keyword evidence="5 6" id="KW-0472">Membrane</keyword>
<dbReference type="PANTHER" id="PTHR47089:SF1">
    <property type="entry name" value="GUANOSINE ABC TRANSPORTER PERMEASE PROTEIN NUPP"/>
    <property type="match status" value="1"/>
</dbReference>
<proteinExistence type="predicted"/>
<evidence type="ECO:0000256" key="4">
    <source>
        <dbReference type="ARBA" id="ARBA00022989"/>
    </source>
</evidence>
<keyword evidence="3 6" id="KW-0812">Transmembrane</keyword>
<organism evidence="7 8">
    <name type="scientific">Treponema phagedenis</name>
    <dbReference type="NCBI Taxonomy" id="162"/>
    <lineage>
        <taxon>Bacteria</taxon>
        <taxon>Pseudomonadati</taxon>
        <taxon>Spirochaetota</taxon>
        <taxon>Spirochaetia</taxon>
        <taxon>Spirochaetales</taxon>
        <taxon>Treponemataceae</taxon>
        <taxon>Treponema</taxon>
    </lineage>
</organism>
<dbReference type="AlphaFoldDB" id="A0AAE6M8R2"/>
<feature type="transmembrane region" description="Helical" evidence="6">
    <location>
        <begin position="345"/>
        <end position="371"/>
    </location>
</feature>
<accession>A0AAE6M8R2</accession>
<comment type="subcellular location">
    <subcellularLocation>
        <location evidence="1">Cell membrane</location>
        <topology evidence="1">Multi-pass membrane protein</topology>
    </subcellularLocation>
</comment>
<evidence type="ECO:0000256" key="6">
    <source>
        <dbReference type="SAM" id="Phobius"/>
    </source>
</evidence>
<feature type="transmembrane region" description="Helical" evidence="6">
    <location>
        <begin position="75"/>
        <end position="93"/>
    </location>
</feature>
<feature type="transmembrane region" description="Helical" evidence="6">
    <location>
        <begin position="302"/>
        <end position="325"/>
    </location>
</feature>
<feature type="transmembrane region" description="Helical" evidence="6">
    <location>
        <begin position="261"/>
        <end position="281"/>
    </location>
</feature>
<gene>
    <name evidence="7" type="ORF">FUT82_12470</name>
</gene>
<keyword evidence="2" id="KW-1003">Cell membrane</keyword>
<reference evidence="7 8" key="1">
    <citation type="submission" date="2019-08" db="EMBL/GenBank/DDBJ databases">
        <authorList>
            <person name="Kuhnert P."/>
        </authorList>
    </citation>
    <scope>NUCLEOTIDE SEQUENCE [LARGE SCALE GENOMIC DNA]</scope>
    <source>
        <strain evidence="7 8">B36.5</strain>
    </source>
</reference>
<dbReference type="Proteomes" id="UP000323594">
    <property type="component" value="Chromosome"/>
</dbReference>
<dbReference type="GO" id="GO:0022857">
    <property type="term" value="F:transmembrane transporter activity"/>
    <property type="evidence" value="ECO:0007669"/>
    <property type="project" value="InterPro"/>
</dbReference>
<protein>
    <submittedName>
        <fullName evidence="7">ABC transporter permease</fullName>
    </submittedName>
</protein>
<feature type="transmembrane region" description="Helical" evidence="6">
    <location>
        <begin position="21"/>
        <end position="44"/>
    </location>
</feature>
<evidence type="ECO:0000313" key="7">
    <source>
        <dbReference type="EMBL" id="QEJ98729.1"/>
    </source>
</evidence>
<dbReference type="RefSeq" id="WP_148879103.1">
    <property type="nucleotide sequence ID" value="NZ_CP042813.1"/>
</dbReference>
<keyword evidence="4 6" id="KW-1133">Transmembrane helix</keyword>
<dbReference type="Pfam" id="PF02653">
    <property type="entry name" value="BPD_transp_2"/>
    <property type="match status" value="1"/>
</dbReference>
<evidence type="ECO:0000256" key="2">
    <source>
        <dbReference type="ARBA" id="ARBA00022475"/>
    </source>
</evidence>
<feature type="transmembrane region" description="Helical" evidence="6">
    <location>
        <begin position="212"/>
        <end position="231"/>
    </location>
</feature>
<evidence type="ECO:0000256" key="5">
    <source>
        <dbReference type="ARBA" id="ARBA00023136"/>
    </source>
</evidence>
<dbReference type="InterPro" id="IPR001851">
    <property type="entry name" value="ABC_transp_permease"/>
</dbReference>